<organism evidence="1 2">
    <name type="scientific">Ophiocordyceps unilateralis</name>
    <name type="common">Zombie-ant fungus</name>
    <name type="synonym">Torrubia unilateralis</name>
    <dbReference type="NCBI Taxonomy" id="268505"/>
    <lineage>
        <taxon>Eukaryota</taxon>
        <taxon>Fungi</taxon>
        <taxon>Dikarya</taxon>
        <taxon>Ascomycota</taxon>
        <taxon>Pezizomycotina</taxon>
        <taxon>Sordariomycetes</taxon>
        <taxon>Hypocreomycetidae</taxon>
        <taxon>Hypocreales</taxon>
        <taxon>Ophiocordycipitaceae</taxon>
        <taxon>Ophiocordyceps</taxon>
    </lineage>
</organism>
<evidence type="ECO:0000313" key="2">
    <source>
        <dbReference type="Proteomes" id="UP000037136"/>
    </source>
</evidence>
<evidence type="ECO:0008006" key="3">
    <source>
        <dbReference type="Google" id="ProtNLM"/>
    </source>
</evidence>
<dbReference type="AlphaFoldDB" id="A0A2A9PCZ5"/>
<reference evidence="1 2" key="2">
    <citation type="journal article" date="2017" name="Sci. Rep.">
        <title>Ant-infecting Ophiocordyceps genomes reveal a high diversity of potential behavioral manipulation genes and a possible major role for enterotoxins.</title>
        <authorList>
            <person name="de Bekker C."/>
            <person name="Ohm R.A."/>
            <person name="Evans H.C."/>
            <person name="Brachmann A."/>
            <person name="Hughes D.P."/>
        </authorList>
    </citation>
    <scope>NUCLEOTIDE SEQUENCE [LARGE SCALE GENOMIC DNA]</scope>
    <source>
        <strain evidence="1 2">SC16a</strain>
    </source>
</reference>
<name>A0A2A9PCZ5_OPHUN</name>
<dbReference type="OrthoDB" id="2151789at2759"/>
<dbReference type="Proteomes" id="UP000037136">
    <property type="component" value="Unassembled WGS sequence"/>
</dbReference>
<reference evidence="1 2" key="1">
    <citation type="journal article" date="2015" name="BMC Genomics">
        <title>Gene expression during zombie ant biting behavior reflects the complexity underlying fungal parasitic behavioral manipulation.</title>
        <authorList>
            <person name="de Bekker C."/>
            <person name="Ohm R.A."/>
            <person name="Loreto R.G."/>
            <person name="Sebastian A."/>
            <person name="Albert I."/>
            <person name="Merrow M."/>
            <person name="Brachmann A."/>
            <person name="Hughes D.P."/>
        </authorList>
    </citation>
    <scope>NUCLEOTIDE SEQUENCE [LARGE SCALE GENOMIC DNA]</scope>
    <source>
        <strain evidence="1 2">SC16a</strain>
    </source>
</reference>
<gene>
    <name evidence="1" type="ORF">XA68_13333</name>
</gene>
<proteinExistence type="predicted"/>
<keyword evidence="2" id="KW-1185">Reference proteome</keyword>
<dbReference type="EMBL" id="LAZP02000266">
    <property type="protein sequence ID" value="PFH58696.1"/>
    <property type="molecule type" value="Genomic_DNA"/>
</dbReference>
<protein>
    <recommendedName>
        <fullName evidence="3">Berberine/berberine-like domain-containing protein</fullName>
    </recommendedName>
</protein>
<comment type="caution">
    <text evidence="1">The sequence shown here is derived from an EMBL/GenBank/DDBJ whole genome shotgun (WGS) entry which is preliminary data.</text>
</comment>
<evidence type="ECO:0000313" key="1">
    <source>
        <dbReference type="EMBL" id="PFH58696.1"/>
    </source>
</evidence>
<accession>A0A2A9PCZ5</accession>
<dbReference type="STRING" id="268505.A0A2A9PCZ5"/>
<sequence>MAEQVSKNYGTNSPWLYLNYAAPTQQPLCGYGADNLAFLKKTAAAYDPDAVFQNLMPAGFKVSRANCSFG</sequence>